<dbReference type="EMBL" id="JYFQ01000058">
    <property type="protein sequence ID" value="KKZ13992.1"/>
    <property type="molecule type" value="Genomic_DNA"/>
</dbReference>
<evidence type="ECO:0000313" key="2">
    <source>
        <dbReference type="EMBL" id="KKZ13992.1"/>
    </source>
</evidence>
<protein>
    <recommendedName>
        <fullName evidence="1">DUF7680 domain-containing protein</fullName>
    </recommendedName>
</protein>
<feature type="domain" description="DUF7680" evidence="1">
    <location>
        <begin position="12"/>
        <end position="148"/>
    </location>
</feature>
<name>A0A0G8AX70_9SYNE</name>
<evidence type="ECO:0000259" key="1">
    <source>
        <dbReference type="Pfam" id="PF24728"/>
    </source>
</evidence>
<dbReference type="AlphaFoldDB" id="A0A0G8AX70"/>
<dbReference type="PATRIC" id="fig|1608419.3.peg.1918"/>
<gene>
    <name evidence="2" type="ORF">TQ37_02565</name>
</gene>
<proteinExistence type="predicted"/>
<sequence length="150" mass="16839">MTSPIASGRPAYELRSRQRGPSDLLLEVWQVPSTATPELKQPRRIAGLGGHKLLLVEGAVLRRLNTEKVRLARLRKGESRRDRLSEELALAMGLLFKLLAPMRNMTSMDNCARGIDAMAREEAAYWLGMAMHRKNPRRVLAALRLLLSAN</sequence>
<reference evidence="2 3" key="1">
    <citation type="submission" date="2015-02" db="EMBL/GenBank/DDBJ databases">
        <authorList>
            <person name="Slaby B."/>
            <person name="Hentschel U."/>
        </authorList>
    </citation>
    <scope>NUCLEOTIDE SEQUENCE [LARGE SCALE GENOMIC DNA]</scope>
    <source>
        <strain evidence="2">15L</strain>
    </source>
</reference>
<dbReference type="Pfam" id="PF24728">
    <property type="entry name" value="DUF7680"/>
    <property type="match status" value="1"/>
</dbReference>
<accession>A0A0G8AX70</accession>
<dbReference type="InterPro" id="IPR056097">
    <property type="entry name" value="DUF7680"/>
</dbReference>
<organism evidence="2 3">
    <name type="scientific">Candidatus Synechococcus spongiarum 15L</name>
    <dbReference type="NCBI Taxonomy" id="1608419"/>
    <lineage>
        <taxon>Bacteria</taxon>
        <taxon>Bacillati</taxon>
        <taxon>Cyanobacteriota</taxon>
        <taxon>Cyanophyceae</taxon>
        <taxon>Synechococcales</taxon>
        <taxon>Synechococcaceae</taxon>
        <taxon>Synechococcus</taxon>
    </lineage>
</organism>
<comment type="caution">
    <text evidence="2">The sequence shown here is derived from an EMBL/GenBank/DDBJ whole genome shotgun (WGS) entry which is preliminary data.</text>
</comment>
<reference evidence="2 3" key="2">
    <citation type="submission" date="2015-05" db="EMBL/GenBank/DDBJ databases">
        <title>Lifestyle Evolution in Cyanobacterial Symbionts of Sponges.</title>
        <authorList>
            <person name="Burgsdorf I."/>
            <person name="Slaby B.M."/>
            <person name="Handley K.M."/>
            <person name="Haber M."/>
            <person name="Blom J."/>
            <person name="Marshall C.W."/>
            <person name="Gilbert J.A."/>
            <person name="Hentschel U."/>
            <person name="Steindler L."/>
        </authorList>
    </citation>
    <scope>NUCLEOTIDE SEQUENCE [LARGE SCALE GENOMIC DNA]</scope>
    <source>
        <strain evidence="2">15L</strain>
    </source>
</reference>
<dbReference type="Proteomes" id="UP000035037">
    <property type="component" value="Unassembled WGS sequence"/>
</dbReference>
<evidence type="ECO:0000313" key="3">
    <source>
        <dbReference type="Proteomes" id="UP000035037"/>
    </source>
</evidence>